<dbReference type="InterPro" id="IPR036316">
    <property type="entry name" value="Pili_assmbl_chap_C_dom_sf"/>
</dbReference>
<evidence type="ECO:0000313" key="13">
    <source>
        <dbReference type="Proteomes" id="UP000069001"/>
    </source>
</evidence>
<dbReference type="PANTHER" id="PTHR30251">
    <property type="entry name" value="PILUS ASSEMBLY CHAPERONE"/>
    <property type="match status" value="1"/>
</dbReference>
<evidence type="ECO:0000256" key="2">
    <source>
        <dbReference type="ARBA" id="ARBA00007399"/>
    </source>
</evidence>
<evidence type="ECO:0000256" key="9">
    <source>
        <dbReference type="SAM" id="SignalP"/>
    </source>
</evidence>
<dbReference type="AlphaFoldDB" id="A0A118IS80"/>
<dbReference type="SUPFAM" id="SSF49584">
    <property type="entry name" value="Periplasmic chaperone C-domain"/>
    <property type="match status" value="1"/>
</dbReference>
<dbReference type="Pfam" id="PF02753">
    <property type="entry name" value="PapD_C"/>
    <property type="match status" value="1"/>
</dbReference>
<evidence type="ECO:0000259" key="10">
    <source>
        <dbReference type="Pfam" id="PF00345"/>
    </source>
</evidence>
<dbReference type="InterPro" id="IPR018046">
    <property type="entry name" value="Pili_assmbl_chaperone_CS"/>
</dbReference>
<organism evidence="12 13">
    <name type="scientific">Burkholderia cepacia</name>
    <name type="common">Pseudomonas cepacia</name>
    <dbReference type="NCBI Taxonomy" id="292"/>
    <lineage>
        <taxon>Bacteria</taxon>
        <taxon>Pseudomonadati</taxon>
        <taxon>Pseudomonadota</taxon>
        <taxon>Betaproteobacteria</taxon>
        <taxon>Burkholderiales</taxon>
        <taxon>Burkholderiaceae</taxon>
        <taxon>Burkholderia</taxon>
        <taxon>Burkholderia cepacia complex</taxon>
    </lineage>
</organism>
<reference evidence="12 13" key="1">
    <citation type="submission" date="2015-11" db="EMBL/GenBank/DDBJ databases">
        <title>Expanding the genomic diversity of Burkholderia species for the development of highly accurate diagnostics.</title>
        <authorList>
            <person name="Sahl J."/>
            <person name="Keim P."/>
            <person name="Wagner D."/>
        </authorList>
    </citation>
    <scope>NUCLEOTIDE SEQUENCE [LARGE SCALE GENOMIC DNA]</scope>
    <source>
        <strain evidence="12 13">MSMB1302</strain>
    </source>
</reference>
<dbReference type="PRINTS" id="PR00969">
    <property type="entry name" value="CHAPERONPILI"/>
</dbReference>
<comment type="similarity">
    <text evidence="2 8">Belongs to the periplasmic pilus chaperone family.</text>
</comment>
<dbReference type="SUPFAM" id="SSF49354">
    <property type="entry name" value="PapD-like"/>
    <property type="match status" value="1"/>
</dbReference>
<keyword evidence="3" id="KW-1029">Fimbrium biogenesis</keyword>
<evidence type="ECO:0000256" key="4">
    <source>
        <dbReference type="ARBA" id="ARBA00022729"/>
    </source>
</evidence>
<keyword evidence="7" id="KW-0393">Immunoglobulin domain</keyword>
<dbReference type="PROSITE" id="PS00635">
    <property type="entry name" value="PILI_CHAPERONE"/>
    <property type="match status" value="1"/>
</dbReference>
<dbReference type="RefSeq" id="WP_059525509.1">
    <property type="nucleotide sequence ID" value="NZ_LOXZ01000034.1"/>
</dbReference>
<evidence type="ECO:0000256" key="7">
    <source>
        <dbReference type="ARBA" id="ARBA00023319"/>
    </source>
</evidence>
<evidence type="ECO:0000256" key="8">
    <source>
        <dbReference type="RuleBase" id="RU003918"/>
    </source>
</evidence>
<evidence type="ECO:0000256" key="5">
    <source>
        <dbReference type="ARBA" id="ARBA00022764"/>
    </source>
</evidence>
<feature type="chain" id="PRO_5007159518" evidence="9">
    <location>
        <begin position="25"/>
        <end position="246"/>
    </location>
</feature>
<dbReference type="Pfam" id="PF00345">
    <property type="entry name" value="PapD_N"/>
    <property type="match status" value="1"/>
</dbReference>
<dbReference type="Proteomes" id="UP000069001">
    <property type="component" value="Unassembled WGS sequence"/>
</dbReference>
<dbReference type="Gene3D" id="2.60.40.10">
    <property type="entry name" value="Immunoglobulins"/>
    <property type="match status" value="2"/>
</dbReference>
<feature type="domain" description="Pili assembly chaperone N-terminal" evidence="10">
    <location>
        <begin position="25"/>
        <end position="147"/>
    </location>
</feature>
<dbReference type="InterPro" id="IPR050643">
    <property type="entry name" value="Periplasmic_pilus_chap"/>
</dbReference>
<dbReference type="PANTHER" id="PTHR30251:SF2">
    <property type="entry name" value="FIMBRIAL CHAPERONE YADV-RELATED"/>
    <property type="match status" value="1"/>
</dbReference>
<accession>A0A118IS80</accession>
<comment type="subcellular location">
    <subcellularLocation>
        <location evidence="1 8">Periplasm</location>
    </subcellularLocation>
</comment>
<dbReference type="InterPro" id="IPR008962">
    <property type="entry name" value="PapD-like_sf"/>
</dbReference>
<dbReference type="InterPro" id="IPR016148">
    <property type="entry name" value="Pili_assmbl_chaperone_C"/>
</dbReference>
<gene>
    <name evidence="12" type="ORF">WS90_00085</name>
</gene>
<sequence>MKLTTPCRMLALMALALSCVSTQASVTLSGTRVVFPGADKEVTVQLSNDGKAPALIQAWIDNGDERAAPDQIDVPFVITPTIFRLEAGKGQTLRIIHSGEALPADKESLFWLNVLDVPPKASTDDDRNRLMIAFRSRVKLMYRPEGLPGNAADAPRQLTWKIATDSDNRLILKATNPTPYVVNLGGIALHANGKTLDAGVGYVRPGETASFPVRNSTNADATGGTVVYSSFDDWGGNRANEAAVSR</sequence>
<protein>
    <submittedName>
        <fullName evidence="12">Pilus assembly protein</fullName>
    </submittedName>
</protein>
<dbReference type="InterPro" id="IPR013783">
    <property type="entry name" value="Ig-like_fold"/>
</dbReference>
<dbReference type="GO" id="GO:0030288">
    <property type="term" value="C:outer membrane-bounded periplasmic space"/>
    <property type="evidence" value="ECO:0007669"/>
    <property type="project" value="InterPro"/>
</dbReference>
<feature type="signal peptide" evidence="9">
    <location>
        <begin position="1"/>
        <end position="24"/>
    </location>
</feature>
<dbReference type="GO" id="GO:0071555">
    <property type="term" value="P:cell wall organization"/>
    <property type="evidence" value="ECO:0007669"/>
    <property type="project" value="InterPro"/>
</dbReference>
<dbReference type="EMBL" id="LOYH01000029">
    <property type="protein sequence ID" value="KVK85642.1"/>
    <property type="molecule type" value="Genomic_DNA"/>
</dbReference>
<dbReference type="InterPro" id="IPR001829">
    <property type="entry name" value="Pili_assmbl_chaperone_bac"/>
</dbReference>
<keyword evidence="5" id="KW-0574">Periplasm</keyword>
<dbReference type="PROSITE" id="PS51257">
    <property type="entry name" value="PROKAR_LIPOPROTEIN"/>
    <property type="match status" value="1"/>
</dbReference>
<proteinExistence type="inferred from homology"/>
<dbReference type="InterPro" id="IPR016147">
    <property type="entry name" value="Pili_assmbl_chaperone_N"/>
</dbReference>
<evidence type="ECO:0000256" key="3">
    <source>
        <dbReference type="ARBA" id="ARBA00022558"/>
    </source>
</evidence>
<evidence type="ECO:0000259" key="11">
    <source>
        <dbReference type="Pfam" id="PF02753"/>
    </source>
</evidence>
<keyword evidence="4 9" id="KW-0732">Signal</keyword>
<name>A0A118IS80_BURCE</name>
<comment type="caution">
    <text evidence="12">The sequence shown here is derived from an EMBL/GenBank/DDBJ whole genome shotgun (WGS) entry which is preliminary data.</text>
</comment>
<dbReference type="FunFam" id="2.60.40.10:FF:000458">
    <property type="entry name" value="Molecular chaperone FimC"/>
    <property type="match status" value="1"/>
</dbReference>
<evidence type="ECO:0000313" key="12">
    <source>
        <dbReference type="EMBL" id="KVK85642.1"/>
    </source>
</evidence>
<evidence type="ECO:0000256" key="1">
    <source>
        <dbReference type="ARBA" id="ARBA00004418"/>
    </source>
</evidence>
<feature type="domain" description="Pili assembly chaperone C-terminal" evidence="11">
    <location>
        <begin position="175"/>
        <end position="237"/>
    </location>
</feature>
<evidence type="ECO:0000256" key="6">
    <source>
        <dbReference type="ARBA" id="ARBA00023186"/>
    </source>
</evidence>
<keyword evidence="6 8" id="KW-0143">Chaperone</keyword>